<dbReference type="GeneID" id="96866299"/>
<dbReference type="InterPro" id="IPR047859">
    <property type="entry name" value="Ribosomal_bL17_CS"/>
</dbReference>
<evidence type="ECO:0000256" key="5">
    <source>
        <dbReference type="RuleBase" id="RU000660"/>
    </source>
</evidence>
<keyword evidence="2 4" id="KW-0689">Ribosomal protein</keyword>
<evidence type="ECO:0000256" key="1">
    <source>
        <dbReference type="ARBA" id="ARBA00008777"/>
    </source>
</evidence>
<dbReference type="AlphaFoldDB" id="A0A084U327"/>
<dbReference type="PANTHER" id="PTHR14413:SF16">
    <property type="entry name" value="LARGE RIBOSOMAL SUBUNIT PROTEIN BL17M"/>
    <property type="match status" value="1"/>
</dbReference>
<dbReference type="Proteomes" id="UP000028523">
    <property type="component" value="Unassembled WGS sequence"/>
</dbReference>
<comment type="caution">
    <text evidence="6">The sequence shown here is derived from an EMBL/GenBank/DDBJ whole genome shotgun (WGS) entry which is preliminary data.</text>
</comment>
<keyword evidence="7" id="KW-1185">Reference proteome</keyword>
<name>A0A084U327_MALIO</name>
<dbReference type="Gene3D" id="3.90.1030.10">
    <property type="entry name" value="Ribosomal protein L17"/>
    <property type="match status" value="1"/>
</dbReference>
<dbReference type="PROSITE" id="PS01167">
    <property type="entry name" value="RIBOSOMAL_L17"/>
    <property type="match status" value="1"/>
</dbReference>
<dbReference type="GO" id="GO:0006412">
    <property type="term" value="P:translation"/>
    <property type="evidence" value="ECO:0007669"/>
    <property type="project" value="UniProtKB-UniRule"/>
</dbReference>
<evidence type="ECO:0000256" key="4">
    <source>
        <dbReference type="HAMAP-Rule" id="MF_01368"/>
    </source>
</evidence>
<evidence type="ECO:0000313" key="6">
    <source>
        <dbReference type="EMBL" id="KFB07363.1"/>
    </source>
</evidence>
<comment type="similarity">
    <text evidence="1 4 5">Belongs to the bacterial ribosomal protein bL17 family.</text>
</comment>
<dbReference type="Pfam" id="PF01196">
    <property type="entry name" value="Ribosomal_L17"/>
    <property type="match status" value="1"/>
</dbReference>
<protein>
    <recommendedName>
        <fullName evidence="4">Large ribosomal subunit protein bL17</fullName>
    </recommendedName>
</protein>
<organism evidence="6 7">
    <name type="scientific">Malacoplasma iowae DK-CPA</name>
    <dbReference type="NCBI Taxonomy" id="1394179"/>
    <lineage>
        <taxon>Bacteria</taxon>
        <taxon>Bacillati</taxon>
        <taxon>Mycoplasmatota</taxon>
        <taxon>Mycoplasmoidales</taxon>
        <taxon>Mycoplasmoidaceae</taxon>
        <taxon>Malacoplasma</taxon>
    </lineage>
</organism>
<dbReference type="HAMAP" id="MF_01368">
    <property type="entry name" value="Ribosomal_bL17"/>
    <property type="match status" value="1"/>
</dbReference>
<dbReference type="GO" id="GO:0003735">
    <property type="term" value="F:structural constituent of ribosome"/>
    <property type="evidence" value="ECO:0007669"/>
    <property type="project" value="InterPro"/>
</dbReference>
<comment type="subunit">
    <text evidence="4">Part of the 50S ribosomal subunit. Contacts protein L32.</text>
</comment>
<sequence length="119" mass="13515">MSYINKDGKTTAWRIRVIRQQVSDVLAYGQIKTTLTKAKETRRHVDKIITLSKKGTLAARRQAAAILLDTTKATKDELLKQLFDTLSKKYKDRNGGYTRVLKLGPRRGDNVEEAIIQLV</sequence>
<dbReference type="EMBL" id="AWQU01000085">
    <property type="protein sequence ID" value="KFB07363.1"/>
    <property type="molecule type" value="Genomic_DNA"/>
</dbReference>
<evidence type="ECO:0000256" key="2">
    <source>
        <dbReference type="ARBA" id="ARBA00022980"/>
    </source>
</evidence>
<dbReference type="SUPFAM" id="SSF64263">
    <property type="entry name" value="Prokaryotic ribosomal protein L17"/>
    <property type="match status" value="1"/>
</dbReference>
<dbReference type="GO" id="GO:0022625">
    <property type="term" value="C:cytosolic large ribosomal subunit"/>
    <property type="evidence" value="ECO:0007669"/>
    <property type="project" value="TreeGrafter"/>
</dbReference>
<dbReference type="InterPro" id="IPR036373">
    <property type="entry name" value="Ribosomal_bL17_sf"/>
</dbReference>
<dbReference type="InterPro" id="IPR000456">
    <property type="entry name" value="Ribosomal_bL17"/>
</dbReference>
<accession>A0A084U327</accession>
<proteinExistence type="inferred from homology"/>
<evidence type="ECO:0000313" key="7">
    <source>
        <dbReference type="Proteomes" id="UP000028523"/>
    </source>
</evidence>
<dbReference type="PANTHER" id="PTHR14413">
    <property type="entry name" value="RIBOSOMAL PROTEIN L17"/>
    <property type="match status" value="1"/>
</dbReference>
<dbReference type="RefSeq" id="WP_004024677.1">
    <property type="nucleotide sequence ID" value="NZ_AWQU01000085.1"/>
</dbReference>
<keyword evidence="3 4" id="KW-0687">Ribonucleoprotein</keyword>
<dbReference type="NCBIfam" id="TIGR00059">
    <property type="entry name" value="L17"/>
    <property type="match status" value="1"/>
</dbReference>
<evidence type="ECO:0000256" key="3">
    <source>
        <dbReference type="ARBA" id="ARBA00023274"/>
    </source>
</evidence>
<reference evidence="6 7" key="1">
    <citation type="journal article" date="2014" name="PLoS ONE">
        <title>Reduction of Hydrogen Peroxide Accumulation and Toxicity by a Catalase from Mycoplasma iowae.</title>
        <authorList>
            <person name="Pritchard R.E."/>
            <person name="Prassinos A.J."/>
            <person name="Osborne J.D."/>
            <person name="Raviv Z."/>
            <person name="Balish M.F."/>
        </authorList>
    </citation>
    <scope>NUCLEOTIDE SEQUENCE [LARGE SCALE GENOMIC DNA]</scope>
    <source>
        <strain evidence="6 7">DK-CPA</strain>
    </source>
</reference>
<gene>
    <name evidence="4 6" type="primary">rplQ</name>
    <name evidence="6" type="ORF">P271_196</name>
</gene>